<feature type="compositionally biased region" description="Basic and acidic residues" evidence="4">
    <location>
        <begin position="30"/>
        <end position="53"/>
    </location>
</feature>
<accession>A0A419DA75</accession>
<comment type="caution">
    <text evidence="5">The sequence shown here is derived from an EMBL/GenBank/DDBJ whole genome shotgun (WGS) entry which is preliminary data.</text>
</comment>
<gene>
    <name evidence="5" type="ORF">C4544_06650</name>
</gene>
<dbReference type="InterPro" id="IPR051012">
    <property type="entry name" value="CellSynth/LPSAsmb/PSIAsmb"/>
</dbReference>
<dbReference type="PANTHER" id="PTHR45586:SF1">
    <property type="entry name" value="LIPOPOLYSACCHARIDE ASSEMBLY PROTEIN B"/>
    <property type="match status" value="1"/>
</dbReference>
<dbReference type="EMBL" id="QZJW01000055">
    <property type="protein sequence ID" value="RJO60016.1"/>
    <property type="molecule type" value="Genomic_DNA"/>
</dbReference>
<dbReference type="InterPro" id="IPR019734">
    <property type="entry name" value="TPR_rpt"/>
</dbReference>
<dbReference type="PROSITE" id="PS50005">
    <property type="entry name" value="TPR"/>
    <property type="match status" value="3"/>
</dbReference>
<reference evidence="5 6" key="1">
    <citation type="journal article" date="2017" name="ISME J.">
        <title>Energy and carbon metabolisms in a deep terrestrial subsurface fluid microbial community.</title>
        <authorList>
            <person name="Momper L."/>
            <person name="Jungbluth S.P."/>
            <person name="Lee M.D."/>
            <person name="Amend J.P."/>
        </authorList>
    </citation>
    <scope>NUCLEOTIDE SEQUENCE [LARGE SCALE GENOMIC DNA]</scope>
    <source>
        <strain evidence="5">SURF_29</strain>
    </source>
</reference>
<dbReference type="SUPFAM" id="SSF48452">
    <property type="entry name" value="TPR-like"/>
    <property type="match status" value="1"/>
</dbReference>
<feature type="region of interest" description="Disordered" evidence="4">
    <location>
        <begin position="30"/>
        <end position="59"/>
    </location>
</feature>
<evidence type="ECO:0000313" key="6">
    <source>
        <dbReference type="Proteomes" id="UP000285655"/>
    </source>
</evidence>
<evidence type="ECO:0000256" key="3">
    <source>
        <dbReference type="PROSITE-ProRule" id="PRU00339"/>
    </source>
</evidence>
<organism evidence="5 6">
    <name type="scientific">candidate division WS5 bacterium</name>
    <dbReference type="NCBI Taxonomy" id="2093353"/>
    <lineage>
        <taxon>Bacteria</taxon>
        <taxon>candidate division WS5</taxon>
    </lineage>
</organism>
<feature type="repeat" description="TPR" evidence="3">
    <location>
        <begin position="150"/>
        <end position="183"/>
    </location>
</feature>
<proteinExistence type="predicted"/>
<dbReference type="Pfam" id="PF13428">
    <property type="entry name" value="TPR_14"/>
    <property type="match status" value="1"/>
</dbReference>
<dbReference type="Gene3D" id="1.25.40.10">
    <property type="entry name" value="Tetratricopeptide repeat domain"/>
    <property type="match status" value="2"/>
</dbReference>
<evidence type="ECO:0000256" key="1">
    <source>
        <dbReference type="ARBA" id="ARBA00022737"/>
    </source>
</evidence>
<keyword evidence="1" id="KW-0677">Repeat</keyword>
<evidence type="ECO:0000313" key="5">
    <source>
        <dbReference type="EMBL" id="RJO60016.1"/>
    </source>
</evidence>
<feature type="repeat" description="TPR" evidence="3">
    <location>
        <begin position="116"/>
        <end position="149"/>
    </location>
</feature>
<evidence type="ECO:0000256" key="2">
    <source>
        <dbReference type="ARBA" id="ARBA00022803"/>
    </source>
</evidence>
<evidence type="ECO:0000256" key="4">
    <source>
        <dbReference type="SAM" id="MobiDB-lite"/>
    </source>
</evidence>
<dbReference type="AlphaFoldDB" id="A0A419DA75"/>
<dbReference type="InterPro" id="IPR011990">
    <property type="entry name" value="TPR-like_helical_dom_sf"/>
</dbReference>
<dbReference type="Proteomes" id="UP000285655">
    <property type="component" value="Unassembled WGS sequence"/>
</dbReference>
<keyword evidence="2 3" id="KW-0802">TPR repeat</keyword>
<dbReference type="Pfam" id="PF13181">
    <property type="entry name" value="TPR_8"/>
    <property type="match status" value="1"/>
</dbReference>
<dbReference type="PANTHER" id="PTHR45586">
    <property type="entry name" value="TPR REPEAT-CONTAINING PROTEIN PA4667"/>
    <property type="match status" value="1"/>
</dbReference>
<dbReference type="SMART" id="SM00028">
    <property type="entry name" value="TPR"/>
    <property type="match status" value="5"/>
</dbReference>
<feature type="repeat" description="TPR" evidence="3">
    <location>
        <begin position="219"/>
        <end position="252"/>
    </location>
</feature>
<dbReference type="Pfam" id="PF13432">
    <property type="entry name" value="TPR_16"/>
    <property type="match status" value="1"/>
</dbReference>
<protein>
    <submittedName>
        <fullName evidence="5">Tetratricopeptide repeat protein</fullName>
    </submittedName>
</protein>
<sequence>MWEIIALLILAGVAYYFIKGINFKAMEDVPDKKEKKKEEPAKESIFIKDSADEAKEEDIDSDKIELIEEGLLEEEENEEKGTDRLVSDAHTELEKGNLREAEKLLIEAIKKDRKNHHAYFALGNIFFKEDNWEDAVNAFQKTVEYNPVNDSAFNNLGLAHFKQKDYAGAVSAFEKATAINPDEKGRFINLALAAKKNGDRKLAVKALERLTSLEAEPNLKHLKMLAEAYEANGQMDKSTKVLAQVLEIDPDDVDIKRKLARQK</sequence>
<dbReference type="PROSITE" id="PS50293">
    <property type="entry name" value="TPR_REGION"/>
    <property type="match status" value="2"/>
</dbReference>
<name>A0A419DA75_9BACT</name>